<dbReference type="InterPro" id="IPR015899">
    <property type="entry name" value="UDP-GalPyranose_mutase_C"/>
</dbReference>
<organism evidence="2 3">
    <name type="scientific">Chelatococcus reniformis</name>
    <dbReference type="NCBI Taxonomy" id="1494448"/>
    <lineage>
        <taxon>Bacteria</taxon>
        <taxon>Pseudomonadati</taxon>
        <taxon>Pseudomonadota</taxon>
        <taxon>Alphaproteobacteria</taxon>
        <taxon>Hyphomicrobiales</taxon>
        <taxon>Chelatococcaceae</taxon>
        <taxon>Chelatococcus</taxon>
    </lineage>
</organism>
<dbReference type="EMBL" id="BMGG01000002">
    <property type="protein sequence ID" value="GGC53946.1"/>
    <property type="molecule type" value="Genomic_DNA"/>
</dbReference>
<keyword evidence="3" id="KW-1185">Reference proteome</keyword>
<dbReference type="Pfam" id="PF03275">
    <property type="entry name" value="GLF"/>
    <property type="match status" value="1"/>
</dbReference>
<dbReference type="GO" id="GO:0005829">
    <property type="term" value="C:cytosol"/>
    <property type="evidence" value="ECO:0007669"/>
    <property type="project" value="TreeGrafter"/>
</dbReference>
<feature type="domain" description="UDP-galactopyranose mutase C-terminal" evidence="1">
    <location>
        <begin position="154"/>
        <end position="357"/>
    </location>
</feature>
<evidence type="ECO:0000313" key="3">
    <source>
        <dbReference type="Proteomes" id="UP000637002"/>
    </source>
</evidence>
<dbReference type="PANTHER" id="PTHR21197:SF0">
    <property type="entry name" value="UDP-GALACTOPYRANOSE MUTASE"/>
    <property type="match status" value="1"/>
</dbReference>
<evidence type="ECO:0000313" key="2">
    <source>
        <dbReference type="EMBL" id="GGC53946.1"/>
    </source>
</evidence>
<dbReference type="SUPFAM" id="SSF54373">
    <property type="entry name" value="FAD-linked reductases, C-terminal domain"/>
    <property type="match status" value="1"/>
</dbReference>
<protein>
    <submittedName>
        <fullName evidence="2">UDP-galactopyranose mutase</fullName>
    </submittedName>
</protein>
<dbReference type="PANTHER" id="PTHR21197">
    <property type="entry name" value="UDP-GALACTOPYRANOSE MUTASE"/>
    <property type="match status" value="1"/>
</dbReference>
<dbReference type="AlphaFoldDB" id="A0A916U262"/>
<dbReference type="Proteomes" id="UP000637002">
    <property type="component" value="Unassembled WGS sequence"/>
</dbReference>
<sequence length="384" mass="43452">MQICEPGDRALVVGAGFAGAVHARVLAEAGLDVTVIERRPHVAGNAYDGPDDRGVRVHWYGPHLFHTNNAKVVRWLERFGSFVPYEHRVSARVDDRLISFPVNRRTLEEMYDVSLPTDAAVSSLLDRLSIAHPSPRNAGEYLESRLGREITDLFFRPYTKKMWGMELEELDAAVVKRIPIRLDGDDRYFPNDRFQLLPAQGYTQIIARMLDHERINVTLGAAFAPGQEDAYDCAFLSCPIDEYFGFRFGELPYRSIRFHHQAWAGTAPPTSVVNYTDDGPLTRETYWHLLPGHDAAGSATKTRTTEEPCDYKDNGMERYYPVRDAKGEFAARYRRYAALAEHRPSVRFIGRCGTYTYLDMHQVINQSLMSAHQALGAGYQSDAA</sequence>
<name>A0A916U262_9HYPH</name>
<dbReference type="GO" id="GO:0008767">
    <property type="term" value="F:UDP-galactopyranose mutase activity"/>
    <property type="evidence" value="ECO:0007669"/>
    <property type="project" value="InterPro"/>
</dbReference>
<dbReference type="GO" id="GO:0050660">
    <property type="term" value="F:flavin adenine dinucleotide binding"/>
    <property type="evidence" value="ECO:0007669"/>
    <property type="project" value="TreeGrafter"/>
</dbReference>
<dbReference type="Pfam" id="PF13450">
    <property type="entry name" value="NAD_binding_8"/>
    <property type="match status" value="1"/>
</dbReference>
<dbReference type="Gene3D" id="3.40.50.720">
    <property type="entry name" value="NAD(P)-binding Rossmann-like Domain"/>
    <property type="match status" value="3"/>
</dbReference>
<proteinExistence type="predicted"/>
<accession>A0A916U262</accession>
<evidence type="ECO:0000259" key="1">
    <source>
        <dbReference type="Pfam" id="PF03275"/>
    </source>
</evidence>
<reference evidence="2" key="1">
    <citation type="journal article" date="2014" name="Int. J. Syst. Evol. Microbiol.">
        <title>Complete genome sequence of Corynebacterium casei LMG S-19264T (=DSM 44701T), isolated from a smear-ripened cheese.</title>
        <authorList>
            <consortium name="US DOE Joint Genome Institute (JGI-PGF)"/>
            <person name="Walter F."/>
            <person name="Albersmeier A."/>
            <person name="Kalinowski J."/>
            <person name="Ruckert C."/>
        </authorList>
    </citation>
    <scope>NUCLEOTIDE SEQUENCE</scope>
    <source>
        <strain evidence="2">CGMCC 1.12919</strain>
    </source>
</reference>
<dbReference type="RefSeq" id="WP_188608155.1">
    <property type="nucleotide sequence ID" value="NZ_BMGG01000002.1"/>
</dbReference>
<dbReference type="SUPFAM" id="SSF51971">
    <property type="entry name" value="Nucleotide-binding domain"/>
    <property type="match status" value="1"/>
</dbReference>
<comment type="caution">
    <text evidence="2">The sequence shown here is derived from an EMBL/GenBank/DDBJ whole genome shotgun (WGS) entry which is preliminary data.</text>
</comment>
<gene>
    <name evidence="2" type="ORF">GCM10010994_11130</name>
</gene>
<reference evidence="2" key="2">
    <citation type="submission" date="2020-09" db="EMBL/GenBank/DDBJ databases">
        <authorList>
            <person name="Sun Q."/>
            <person name="Zhou Y."/>
        </authorList>
    </citation>
    <scope>NUCLEOTIDE SEQUENCE</scope>
    <source>
        <strain evidence="2">CGMCC 1.12919</strain>
    </source>
</reference>